<evidence type="ECO:0008006" key="4">
    <source>
        <dbReference type="Google" id="ProtNLM"/>
    </source>
</evidence>
<evidence type="ECO:0000313" key="2">
    <source>
        <dbReference type="EMBL" id="TEB18413.1"/>
    </source>
</evidence>
<feature type="compositionally biased region" description="Acidic residues" evidence="1">
    <location>
        <begin position="1"/>
        <end position="11"/>
    </location>
</feature>
<evidence type="ECO:0000313" key="3">
    <source>
        <dbReference type="Proteomes" id="UP000298030"/>
    </source>
</evidence>
<dbReference type="Proteomes" id="UP000298030">
    <property type="component" value="Unassembled WGS sequence"/>
</dbReference>
<proteinExistence type="predicted"/>
<dbReference type="AlphaFoldDB" id="A0A4Y7SAV5"/>
<evidence type="ECO:0000256" key="1">
    <source>
        <dbReference type="SAM" id="MobiDB-lite"/>
    </source>
</evidence>
<organism evidence="2 3">
    <name type="scientific">Coprinellus micaceus</name>
    <name type="common">Glistening ink-cap mushroom</name>
    <name type="synonym">Coprinus micaceus</name>
    <dbReference type="NCBI Taxonomy" id="71717"/>
    <lineage>
        <taxon>Eukaryota</taxon>
        <taxon>Fungi</taxon>
        <taxon>Dikarya</taxon>
        <taxon>Basidiomycota</taxon>
        <taxon>Agaricomycotina</taxon>
        <taxon>Agaricomycetes</taxon>
        <taxon>Agaricomycetidae</taxon>
        <taxon>Agaricales</taxon>
        <taxon>Agaricineae</taxon>
        <taxon>Psathyrellaceae</taxon>
        <taxon>Coprinellus</taxon>
    </lineage>
</organism>
<dbReference type="EMBL" id="QPFP01000256">
    <property type="protein sequence ID" value="TEB18413.1"/>
    <property type="molecule type" value="Genomic_DNA"/>
</dbReference>
<reference evidence="2 3" key="1">
    <citation type="journal article" date="2019" name="Nat. Ecol. Evol.">
        <title>Megaphylogeny resolves global patterns of mushroom evolution.</title>
        <authorList>
            <person name="Varga T."/>
            <person name="Krizsan K."/>
            <person name="Foldi C."/>
            <person name="Dima B."/>
            <person name="Sanchez-Garcia M."/>
            <person name="Sanchez-Ramirez S."/>
            <person name="Szollosi G.J."/>
            <person name="Szarkandi J.G."/>
            <person name="Papp V."/>
            <person name="Albert L."/>
            <person name="Andreopoulos W."/>
            <person name="Angelini C."/>
            <person name="Antonin V."/>
            <person name="Barry K.W."/>
            <person name="Bougher N.L."/>
            <person name="Buchanan P."/>
            <person name="Buyck B."/>
            <person name="Bense V."/>
            <person name="Catcheside P."/>
            <person name="Chovatia M."/>
            <person name="Cooper J."/>
            <person name="Damon W."/>
            <person name="Desjardin D."/>
            <person name="Finy P."/>
            <person name="Geml J."/>
            <person name="Haridas S."/>
            <person name="Hughes K."/>
            <person name="Justo A."/>
            <person name="Karasinski D."/>
            <person name="Kautmanova I."/>
            <person name="Kiss B."/>
            <person name="Kocsube S."/>
            <person name="Kotiranta H."/>
            <person name="LaButti K.M."/>
            <person name="Lechner B.E."/>
            <person name="Liimatainen K."/>
            <person name="Lipzen A."/>
            <person name="Lukacs Z."/>
            <person name="Mihaltcheva S."/>
            <person name="Morgado L.N."/>
            <person name="Niskanen T."/>
            <person name="Noordeloos M.E."/>
            <person name="Ohm R.A."/>
            <person name="Ortiz-Santana B."/>
            <person name="Ovrebo C."/>
            <person name="Racz N."/>
            <person name="Riley R."/>
            <person name="Savchenko A."/>
            <person name="Shiryaev A."/>
            <person name="Soop K."/>
            <person name="Spirin V."/>
            <person name="Szebenyi C."/>
            <person name="Tomsovsky M."/>
            <person name="Tulloss R.E."/>
            <person name="Uehling J."/>
            <person name="Grigoriev I.V."/>
            <person name="Vagvolgyi C."/>
            <person name="Papp T."/>
            <person name="Martin F.M."/>
            <person name="Miettinen O."/>
            <person name="Hibbett D.S."/>
            <person name="Nagy L.G."/>
        </authorList>
    </citation>
    <scope>NUCLEOTIDE SEQUENCE [LARGE SCALE GENOMIC DNA]</scope>
    <source>
        <strain evidence="2 3">FP101781</strain>
    </source>
</reference>
<feature type="region of interest" description="Disordered" evidence="1">
    <location>
        <begin position="1"/>
        <end position="22"/>
    </location>
</feature>
<keyword evidence="3" id="KW-1185">Reference proteome</keyword>
<accession>A0A4Y7SAV5</accession>
<comment type="caution">
    <text evidence="2">The sequence shown here is derived from an EMBL/GenBank/DDBJ whole genome shotgun (WGS) entry which is preliminary data.</text>
</comment>
<gene>
    <name evidence="2" type="ORF">FA13DRAFT_1745828</name>
</gene>
<protein>
    <recommendedName>
        <fullName evidence="4">F-box domain-containing protein</fullName>
    </recommendedName>
</protein>
<name>A0A4Y7SAV5_COPMI</name>
<sequence length="99" mass="11034">MPKEDDGDADREEPAVSGPIDHFSSLRTSHAVDVCNRLPEEILAEIFALLGKATISTDRDPRIASIHLNACLPSTVHRRSSHPGYVVQPWFDSESLERR</sequence>